<dbReference type="InterPro" id="IPR029439">
    <property type="entry name" value="Wzt_C"/>
</dbReference>
<dbReference type="InterPro" id="IPR050683">
    <property type="entry name" value="Bact_Polysacc_Export_ATP-bd"/>
</dbReference>
<dbReference type="AlphaFoldDB" id="A0AAP5C725"/>
<sequence>MCSDQLIVDVDHVDKSFLLYDKPSHRLWQMLLGSRRTFYREHRVLKDIDFKVPRGQTLGLVGRNGAGKSTLLSILCGTLAPSAGFARVYGRVAALLELGAGFNPELTGRENIDLCAQIYGLSEEQIRERRDSIIEFADIGDYIDRPVKTYSSGMFTRLGFSVVAHVDADVLIVDEALAVGDAFFVQKCMRFLHAFRDKGGTLVFVSHDMGAVTALCDRVIWLKDGCVFMDAPPKQVAAAYLADLYEVEPVADLPGLDQFVLDDSEEKEEEVDGRLSWLNHTQFRNDIRLGAFNASHDFGVRGAEFINGGFYDRQGRRLTWVVGGEWVELRLRVRAMAPIRSLIVGFVVKDRQGQPLFGDNSYLTHRDDPVSIKAGDAVEFYFRFRMPVLPAGDYAVSAAISDGVQEDHVMHQWVHDALILSSRASSVATGLIGIPMLEIGHSRMATTGACNDAGK</sequence>
<reference evidence="6" key="1">
    <citation type="submission" date="2023-07" db="EMBL/GenBank/DDBJ databases">
        <authorList>
            <person name="Shahid S."/>
            <person name="Akbar M.Y."/>
            <person name="Ajmal W."/>
            <person name="Ansari A."/>
            <person name="Ghazanfar S."/>
        </authorList>
    </citation>
    <scope>NUCLEOTIDE SEQUENCE</scope>
    <source>
        <strain evidence="6">NIGAB</strain>
    </source>
</reference>
<dbReference type="Gene3D" id="2.70.50.60">
    <property type="entry name" value="abc- transporter (atp binding component) like domain"/>
    <property type="match status" value="1"/>
</dbReference>
<dbReference type="CDD" id="cd10147">
    <property type="entry name" value="Wzt_C-like"/>
    <property type="match status" value="1"/>
</dbReference>
<dbReference type="InterPro" id="IPR015860">
    <property type="entry name" value="ABC_transpr_TagH-like"/>
</dbReference>
<evidence type="ECO:0000256" key="2">
    <source>
        <dbReference type="ARBA" id="ARBA00022448"/>
    </source>
</evidence>
<gene>
    <name evidence="6" type="ORF">Q0031_11685</name>
</gene>
<evidence type="ECO:0000259" key="5">
    <source>
        <dbReference type="PROSITE" id="PS50893"/>
    </source>
</evidence>
<dbReference type="Pfam" id="PF00005">
    <property type="entry name" value="ABC_tran"/>
    <property type="match status" value="1"/>
</dbReference>
<dbReference type="Pfam" id="PF14524">
    <property type="entry name" value="Wzt_C"/>
    <property type="match status" value="1"/>
</dbReference>
<evidence type="ECO:0000313" key="7">
    <source>
        <dbReference type="Proteomes" id="UP001240529"/>
    </source>
</evidence>
<dbReference type="GO" id="GO:0016020">
    <property type="term" value="C:membrane"/>
    <property type="evidence" value="ECO:0007669"/>
    <property type="project" value="InterPro"/>
</dbReference>
<dbReference type="PANTHER" id="PTHR46743:SF2">
    <property type="entry name" value="TEICHOIC ACIDS EXPORT ATP-BINDING PROTEIN TAGH"/>
    <property type="match status" value="1"/>
</dbReference>
<keyword evidence="3" id="KW-0547">Nucleotide-binding</keyword>
<dbReference type="PROSITE" id="PS50893">
    <property type="entry name" value="ABC_TRANSPORTER_2"/>
    <property type="match status" value="1"/>
</dbReference>
<dbReference type="Gene3D" id="3.40.50.300">
    <property type="entry name" value="P-loop containing nucleotide triphosphate hydrolases"/>
    <property type="match status" value="1"/>
</dbReference>
<keyword evidence="4 6" id="KW-0067">ATP-binding</keyword>
<organism evidence="6 7">
    <name type="scientific">Stenotrophomonas geniculata</name>
    <dbReference type="NCBI Taxonomy" id="86188"/>
    <lineage>
        <taxon>Bacteria</taxon>
        <taxon>Pseudomonadati</taxon>
        <taxon>Pseudomonadota</taxon>
        <taxon>Gammaproteobacteria</taxon>
        <taxon>Lysobacterales</taxon>
        <taxon>Lysobacteraceae</taxon>
        <taxon>Stenotrophomonas</taxon>
    </lineage>
</organism>
<dbReference type="InterPro" id="IPR017871">
    <property type="entry name" value="ABC_transporter-like_CS"/>
</dbReference>
<accession>A0AAP5C725</accession>
<comment type="caution">
    <text evidence="6">The sequence shown here is derived from an EMBL/GenBank/DDBJ whole genome shotgun (WGS) entry which is preliminary data.</text>
</comment>
<name>A0AAP5C725_9GAMM</name>
<dbReference type="PANTHER" id="PTHR46743">
    <property type="entry name" value="TEICHOIC ACIDS EXPORT ATP-BINDING PROTEIN TAGH"/>
    <property type="match status" value="1"/>
</dbReference>
<dbReference type="InterPro" id="IPR003439">
    <property type="entry name" value="ABC_transporter-like_ATP-bd"/>
</dbReference>
<dbReference type="SMART" id="SM00382">
    <property type="entry name" value="AAA"/>
    <property type="match status" value="1"/>
</dbReference>
<evidence type="ECO:0000256" key="4">
    <source>
        <dbReference type="ARBA" id="ARBA00022840"/>
    </source>
</evidence>
<dbReference type="CDD" id="cd03220">
    <property type="entry name" value="ABC_KpsT_Wzt"/>
    <property type="match status" value="1"/>
</dbReference>
<comment type="similarity">
    <text evidence="1">Belongs to the ABC transporter superfamily.</text>
</comment>
<dbReference type="RefSeq" id="WP_100447603.1">
    <property type="nucleotide sequence ID" value="NZ_JAUZEA010000005.1"/>
</dbReference>
<evidence type="ECO:0000256" key="3">
    <source>
        <dbReference type="ARBA" id="ARBA00022741"/>
    </source>
</evidence>
<dbReference type="GO" id="GO:0005524">
    <property type="term" value="F:ATP binding"/>
    <property type="evidence" value="ECO:0007669"/>
    <property type="project" value="UniProtKB-KW"/>
</dbReference>
<dbReference type="GO" id="GO:0140359">
    <property type="term" value="F:ABC-type transporter activity"/>
    <property type="evidence" value="ECO:0007669"/>
    <property type="project" value="InterPro"/>
</dbReference>
<dbReference type="GO" id="GO:0016887">
    <property type="term" value="F:ATP hydrolysis activity"/>
    <property type="evidence" value="ECO:0007669"/>
    <property type="project" value="InterPro"/>
</dbReference>
<protein>
    <submittedName>
        <fullName evidence="6">ABC transporter ATP-binding protein</fullName>
    </submittedName>
</protein>
<dbReference type="Proteomes" id="UP001240529">
    <property type="component" value="Unassembled WGS sequence"/>
</dbReference>
<dbReference type="InterPro" id="IPR003593">
    <property type="entry name" value="AAA+_ATPase"/>
</dbReference>
<proteinExistence type="inferred from homology"/>
<feature type="domain" description="ABC transporter" evidence="5">
    <location>
        <begin position="8"/>
        <end position="249"/>
    </location>
</feature>
<evidence type="ECO:0000256" key="1">
    <source>
        <dbReference type="ARBA" id="ARBA00005417"/>
    </source>
</evidence>
<keyword evidence="2" id="KW-0813">Transport</keyword>
<dbReference type="PROSITE" id="PS00211">
    <property type="entry name" value="ABC_TRANSPORTER_1"/>
    <property type="match status" value="1"/>
</dbReference>
<dbReference type="EMBL" id="JAVIAC010000005">
    <property type="protein sequence ID" value="MDQ7952445.1"/>
    <property type="molecule type" value="Genomic_DNA"/>
</dbReference>
<dbReference type="SUPFAM" id="SSF52540">
    <property type="entry name" value="P-loop containing nucleoside triphosphate hydrolases"/>
    <property type="match status" value="1"/>
</dbReference>
<dbReference type="InterPro" id="IPR027417">
    <property type="entry name" value="P-loop_NTPase"/>
</dbReference>
<evidence type="ECO:0000313" key="6">
    <source>
        <dbReference type="EMBL" id="MDQ7952445.1"/>
    </source>
</evidence>